<reference evidence="2 3" key="1">
    <citation type="journal article" date="2009" name="Science">
        <title>Green evolution and dynamic adaptations revealed by genomes of the marine picoeukaryotes Micromonas.</title>
        <authorList>
            <person name="Worden A.Z."/>
            <person name="Lee J.H."/>
            <person name="Mock T."/>
            <person name="Rouze P."/>
            <person name="Simmons M.P."/>
            <person name="Aerts A.L."/>
            <person name="Allen A.E."/>
            <person name="Cuvelier M.L."/>
            <person name="Derelle E."/>
            <person name="Everett M.V."/>
            <person name="Foulon E."/>
            <person name="Grimwood J."/>
            <person name="Gundlach H."/>
            <person name="Henrissat B."/>
            <person name="Napoli C."/>
            <person name="McDonald S.M."/>
            <person name="Parker M.S."/>
            <person name="Rombauts S."/>
            <person name="Salamov A."/>
            <person name="Von Dassow P."/>
            <person name="Badger J.H."/>
            <person name="Coutinho P.M."/>
            <person name="Demir E."/>
            <person name="Dubchak I."/>
            <person name="Gentemann C."/>
            <person name="Eikrem W."/>
            <person name="Gready J.E."/>
            <person name="John U."/>
            <person name="Lanier W."/>
            <person name="Lindquist E.A."/>
            <person name="Lucas S."/>
            <person name="Mayer K.F."/>
            <person name="Moreau H."/>
            <person name="Not F."/>
            <person name="Otillar R."/>
            <person name="Panaud O."/>
            <person name="Pangilinan J."/>
            <person name="Paulsen I."/>
            <person name="Piegu B."/>
            <person name="Poliakov A."/>
            <person name="Robbens S."/>
            <person name="Schmutz J."/>
            <person name="Toulza E."/>
            <person name="Wyss T."/>
            <person name="Zelensky A."/>
            <person name="Zhou K."/>
            <person name="Armbrust E.V."/>
            <person name="Bhattacharya D."/>
            <person name="Goodenough U.W."/>
            <person name="Van de Peer Y."/>
            <person name="Grigoriev I.V."/>
        </authorList>
    </citation>
    <scope>NUCLEOTIDE SEQUENCE [LARGE SCALE GENOMIC DNA]</scope>
    <source>
        <strain evidence="2 3">CCMP1545</strain>
    </source>
</reference>
<dbReference type="EMBL" id="GG663735">
    <property type="protein sequence ID" value="EEH60094.1"/>
    <property type="molecule type" value="Genomic_DNA"/>
</dbReference>
<feature type="region of interest" description="Disordered" evidence="1">
    <location>
        <begin position="257"/>
        <end position="283"/>
    </location>
</feature>
<organism evidence="3">
    <name type="scientific">Micromonas pusilla (strain CCMP1545)</name>
    <name type="common">Picoplanktonic green alga</name>
    <dbReference type="NCBI Taxonomy" id="564608"/>
    <lineage>
        <taxon>Eukaryota</taxon>
        <taxon>Viridiplantae</taxon>
        <taxon>Chlorophyta</taxon>
        <taxon>Mamiellophyceae</taxon>
        <taxon>Mamiellales</taxon>
        <taxon>Mamiellaceae</taxon>
        <taxon>Micromonas</taxon>
    </lineage>
</organism>
<evidence type="ECO:0000256" key="1">
    <source>
        <dbReference type="SAM" id="MobiDB-lite"/>
    </source>
</evidence>
<feature type="region of interest" description="Disordered" evidence="1">
    <location>
        <begin position="204"/>
        <end position="244"/>
    </location>
</feature>
<sequence length="419" mass="44810">MPPTTLCGVCPPTRVARVARVGGASSASTPLAATSSTRVPISSSRRARRSRSSALPALPPDAIAAGFTDAAVDAVAAASAAATATDGASTFAASSMADALSDTGVPEWQIYYGAVAGLSPFVIAAYEFGKRILIQRRCELCQGSGLIKRGRYSRKCTSCGGFLPWESWELFFTSEAGNGGALRQPKGQTSAFYDVDAATEDSRRQAAAARAAADEEDEGAEESGAGVGAEERGGSTRLDAAPRHRACFSPRAVSGFRRRPRALATRARRSRRATPPPRAIGDGAAEAAEYRLATPEERATAEAIVVKPRMTHGLDVHRRIHVRAMRQLAYMSQWRAFCERAKLDPTSYASDDDEATLCSFHFELERGLDRFEEAKRANALDDYPPRTLHPTQGFPAIQAAFYAAVAEACGGQERLFDKL</sequence>
<evidence type="ECO:0000313" key="3">
    <source>
        <dbReference type="Proteomes" id="UP000001876"/>
    </source>
</evidence>
<protein>
    <submittedName>
        <fullName evidence="2">Predicted protein</fullName>
    </submittedName>
</protein>
<dbReference type="Proteomes" id="UP000001876">
    <property type="component" value="Unassembled WGS sequence"/>
</dbReference>
<dbReference type="GeneID" id="9680481"/>
<dbReference type="RefSeq" id="XP_003054842.1">
    <property type="nucleotide sequence ID" value="XM_003054796.1"/>
</dbReference>
<feature type="compositionally biased region" description="Low complexity" evidence="1">
    <location>
        <begin position="27"/>
        <end position="44"/>
    </location>
</feature>
<keyword evidence="3" id="KW-1185">Reference proteome</keyword>
<accession>C1MGV3</accession>
<name>C1MGV3_MICPC</name>
<dbReference type="PANTHER" id="PTHR36809:SF1">
    <property type="entry name" value="TRANSMEMBRANE PROTEIN"/>
    <property type="match status" value="1"/>
</dbReference>
<dbReference type="AlphaFoldDB" id="C1MGV3"/>
<dbReference type="OrthoDB" id="2018625at2759"/>
<feature type="compositionally biased region" description="Basic residues" evidence="1">
    <location>
        <begin position="257"/>
        <end position="272"/>
    </location>
</feature>
<proteinExistence type="predicted"/>
<feature type="region of interest" description="Disordered" evidence="1">
    <location>
        <begin position="27"/>
        <end position="54"/>
    </location>
</feature>
<evidence type="ECO:0000313" key="2">
    <source>
        <dbReference type="EMBL" id="EEH60094.1"/>
    </source>
</evidence>
<dbReference type="eggNOG" id="ENOG502SA2A">
    <property type="taxonomic scope" value="Eukaryota"/>
</dbReference>
<dbReference type="PANTHER" id="PTHR36809">
    <property type="entry name" value="TRANSMEMBRANE PROTEIN"/>
    <property type="match status" value="1"/>
</dbReference>
<dbReference type="KEGG" id="mpp:MICPUCDRAFT_49951"/>
<gene>
    <name evidence="2" type="ORF">MICPUCDRAFT_49951</name>
</gene>